<name>A0A9X4RPW8_STRSU</name>
<keyword evidence="1" id="KW-0812">Transmembrane</keyword>
<organism evidence="2 3">
    <name type="scientific">Streptococcus suis</name>
    <dbReference type="NCBI Taxonomy" id="1307"/>
    <lineage>
        <taxon>Bacteria</taxon>
        <taxon>Bacillati</taxon>
        <taxon>Bacillota</taxon>
        <taxon>Bacilli</taxon>
        <taxon>Lactobacillales</taxon>
        <taxon>Streptococcaceae</taxon>
        <taxon>Streptococcus</taxon>
    </lineage>
</organism>
<evidence type="ECO:0000313" key="3">
    <source>
        <dbReference type="Proteomes" id="UP001152879"/>
    </source>
</evidence>
<dbReference type="EMBL" id="JANFML010000027">
    <property type="protein sequence ID" value="MDG4512815.1"/>
    <property type="molecule type" value="Genomic_DNA"/>
</dbReference>
<gene>
    <name evidence="2" type="ORF">NOL15_08215</name>
</gene>
<feature type="transmembrane region" description="Helical" evidence="1">
    <location>
        <begin position="259"/>
        <end position="281"/>
    </location>
</feature>
<reference evidence="2" key="1">
    <citation type="submission" date="2022-07" db="EMBL/GenBank/DDBJ databases">
        <title>Whole Genome Sequencing of Streptococcus suis.</title>
        <authorList>
            <person name="Dai X."/>
            <person name="Huang J."/>
            <person name="Wang L."/>
        </authorList>
    </citation>
    <scope>NUCLEOTIDE SEQUENCE</scope>
    <source>
        <strain evidence="2">SFB2</strain>
    </source>
</reference>
<dbReference type="Proteomes" id="UP001152879">
    <property type="component" value="Unassembled WGS sequence"/>
</dbReference>
<keyword evidence="1" id="KW-1133">Transmembrane helix</keyword>
<feature type="transmembrane region" description="Helical" evidence="1">
    <location>
        <begin position="220"/>
        <end position="239"/>
    </location>
</feature>
<dbReference type="AlphaFoldDB" id="A0A9X4RPW8"/>
<accession>A0A9X4RPW8</accession>
<evidence type="ECO:0000256" key="1">
    <source>
        <dbReference type="SAM" id="Phobius"/>
    </source>
</evidence>
<feature type="transmembrane region" description="Helical" evidence="1">
    <location>
        <begin position="60"/>
        <end position="86"/>
    </location>
</feature>
<keyword evidence="1" id="KW-0472">Membrane</keyword>
<feature type="transmembrane region" description="Helical" evidence="1">
    <location>
        <begin position="193"/>
        <end position="213"/>
    </location>
</feature>
<feature type="transmembrane region" description="Helical" evidence="1">
    <location>
        <begin position="106"/>
        <end position="127"/>
    </location>
</feature>
<evidence type="ECO:0000313" key="2">
    <source>
        <dbReference type="EMBL" id="MDG4512815.1"/>
    </source>
</evidence>
<feature type="transmembrane region" description="Helical" evidence="1">
    <location>
        <begin position="148"/>
        <end position="173"/>
    </location>
</feature>
<protein>
    <submittedName>
        <fullName evidence="2">Amino acid transporter</fullName>
    </submittedName>
</protein>
<proteinExistence type="predicted"/>
<comment type="caution">
    <text evidence="2">The sequence shown here is derived from an EMBL/GenBank/DDBJ whole genome shotgun (WGS) entry which is preliminary data.</text>
</comment>
<sequence>MGTKARDSIGNHIKISKSLETKEVRRVSIYASSLVYKNRGKEMKELLKPVFRSILSKREIVLFLICMIYPLITALVSIFQAGIASYAEGEQISFIMFWQIIVHTQWQLTIPTLLLSYSVMSVFRNEISSKRLFLFKDIEKPLIFKAKIYNLMKILGIFIIGTFITSFICYYVFMLPHNYISGHFFPSSPKSLSHHLLIILARIAVYVIVILLVANISIRYNVAASVLGGVLFMLFSNVAPQLSLGKFLFPTGYAELGGSTLFAVFGLIFISGVYCCTFYYLGMRAFEKIEY</sequence>